<keyword evidence="3" id="KW-0479">Metal-binding</keyword>
<evidence type="ECO:0000256" key="2">
    <source>
        <dbReference type="ARBA" id="ARBA00022694"/>
    </source>
</evidence>
<sequence length="329" mass="37255">MSALARTALSALHLSYDTDEEKMPPHVLLAHQKYACTPSDSDDPTSVLTPPSSGKNILLHSCCAPCSGAMIHEMSRLNLNVTVIFYNPNIHPYAEYLIRKEENLKFCLKLKINFIDLDTDKDYGQKLWFKLAKGMESDAERGNRCTMCFDMRMMRTAEYAKENGFEVIATTNATSRWKDTEQVDSTAQAAADKHGLEYWRGSWKSDRLTLLKYQISAGERFYKQEYCGCTYSLRDSNLWREKEGIGKIKIGGEEAGLGSRWFTDASVDAEEENQDVVDSFFADANAVADKVEEGGNRRDAWKVLKGDELKELYEERNKGENGGKGLNNW</sequence>
<keyword evidence="6" id="KW-0408">Iron</keyword>
<comment type="caution">
    <text evidence="10">The sequence shown here is derived from an EMBL/GenBank/DDBJ whole genome shotgun (WGS) entry which is preliminary data.</text>
</comment>
<evidence type="ECO:0000256" key="7">
    <source>
        <dbReference type="ARBA" id="ARBA00023014"/>
    </source>
</evidence>
<evidence type="ECO:0000256" key="6">
    <source>
        <dbReference type="ARBA" id="ARBA00023004"/>
    </source>
</evidence>
<evidence type="ECO:0000256" key="3">
    <source>
        <dbReference type="ARBA" id="ARBA00022723"/>
    </source>
</evidence>
<dbReference type="GO" id="GO:0008616">
    <property type="term" value="P:tRNA queuosine(34) biosynthetic process"/>
    <property type="evidence" value="ECO:0007669"/>
    <property type="project" value="UniProtKB-KW"/>
</dbReference>
<dbReference type="PANTHER" id="PTHR36701:SF1">
    <property type="entry name" value="EPOXYQUEUOSINE REDUCTASE QUEH"/>
    <property type="match status" value="1"/>
</dbReference>
<dbReference type="PANTHER" id="PTHR36701">
    <property type="entry name" value="EPOXYQUEUOSINE REDUCTASE QUEH"/>
    <property type="match status" value="1"/>
</dbReference>
<dbReference type="GO" id="GO:0016491">
    <property type="term" value="F:oxidoreductase activity"/>
    <property type="evidence" value="ECO:0007669"/>
    <property type="project" value="UniProtKB-KW"/>
</dbReference>
<keyword evidence="1" id="KW-0004">4Fe-4S</keyword>
<evidence type="ECO:0000256" key="5">
    <source>
        <dbReference type="ARBA" id="ARBA00023002"/>
    </source>
</evidence>
<dbReference type="Proteomes" id="UP001165122">
    <property type="component" value="Unassembled WGS sequence"/>
</dbReference>
<protein>
    <recommendedName>
        <fullName evidence="12">Epoxyqueuosine reductase</fullName>
    </recommendedName>
</protein>
<keyword evidence="11" id="KW-1185">Reference proteome</keyword>
<evidence type="ECO:0000313" key="10">
    <source>
        <dbReference type="EMBL" id="GMI13193.1"/>
    </source>
</evidence>
<dbReference type="OrthoDB" id="1448at2759"/>
<evidence type="ECO:0000256" key="1">
    <source>
        <dbReference type="ARBA" id="ARBA00022485"/>
    </source>
</evidence>
<keyword evidence="9" id="KW-0676">Redox-active center</keyword>
<dbReference type="GO" id="GO:0046872">
    <property type="term" value="F:metal ion binding"/>
    <property type="evidence" value="ECO:0007669"/>
    <property type="project" value="UniProtKB-KW"/>
</dbReference>
<dbReference type="InterPro" id="IPR003828">
    <property type="entry name" value="QueH"/>
</dbReference>
<proteinExistence type="predicted"/>
<evidence type="ECO:0000313" key="11">
    <source>
        <dbReference type="Proteomes" id="UP001165122"/>
    </source>
</evidence>
<evidence type="ECO:0000256" key="9">
    <source>
        <dbReference type="ARBA" id="ARBA00023284"/>
    </source>
</evidence>
<keyword evidence="4" id="KW-0671">Queuosine biosynthesis</keyword>
<dbReference type="InterPro" id="IPR014729">
    <property type="entry name" value="Rossmann-like_a/b/a_fold"/>
</dbReference>
<organism evidence="10 11">
    <name type="scientific">Triparma laevis f. longispina</name>
    <dbReference type="NCBI Taxonomy" id="1714387"/>
    <lineage>
        <taxon>Eukaryota</taxon>
        <taxon>Sar</taxon>
        <taxon>Stramenopiles</taxon>
        <taxon>Ochrophyta</taxon>
        <taxon>Bolidophyceae</taxon>
        <taxon>Parmales</taxon>
        <taxon>Triparmaceae</taxon>
        <taxon>Triparma</taxon>
    </lineage>
</organism>
<reference evidence="11" key="1">
    <citation type="journal article" date="2023" name="Commun. Biol.">
        <title>Genome analysis of Parmales, the sister group of diatoms, reveals the evolutionary specialization of diatoms from phago-mixotrophs to photoautotrophs.</title>
        <authorList>
            <person name="Ban H."/>
            <person name="Sato S."/>
            <person name="Yoshikawa S."/>
            <person name="Yamada K."/>
            <person name="Nakamura Y."/>
            <person name="Ichinomiya M."/>
            <person name="Sato N."/>
            <person name="Blanc-Mathieu R."/>
            <person name="Endo H."/>
            <person name="Kuwata A."/>
            <person name="Ogata H."/>
        </authorList>
    </citation>
    <scope>NUCLEOTIDE SEQUENCE [LARGE SCALE GENOMIC DNA]</scope>
    <source>
        <strain evidence="11">NIES 3700</strain>
    </source>
</reference>
<dbReference type="SUPFAM" id="SSF52402">
    <property type="entry name" value="Adenine nucleotide alpha hydrolases-like"/>
    <property type="match status" value="1"/>
</dbReference>
<dbReference type="AlphaFoldDB" id="A0A9W7FJJ8"/>
<gene>
    <name evidence="10" type="ORF">TrLO_g9214</name>
</gene>
<keyword evidence="5" id="KW-0560">Oxidoreductase</keyword>
<keyword evidence="7" id="KW-0411">Iron-sulfur</keyword>
<keyword evidence="2" id="KW-0819">tRNA processing</keyword>
<keyword evidence="8" id="KW-1015">Disulfide bond</keyword>
<evidence type="ECO:0000256" key="4">
    <source>
        <dbReference type="ARBA" id="ARBA00022785"/>
    </source>
</evidence>
<dbReference type="Pfam" id="PF02677">
    <property type="entry name" value="QueH"/>
    <property type="match status" value="1"/>
</dbReference>
<dbReference type="Gene3D" id="3.40.50.620">
    <property type="entry name" value="HUPs"/>
    <property type="match status" value="1"/>
</dbReference>
<name>A0A9W7FJJ8_9STRA</name>
<evidence type="ECO:0000256" key="8">
    <source>
        <dbReference type="ARBA" id="ARBA00023157"/>
    </source>
</evidence>
<dbReference type="GO" id="GO:0051539">
    <property type="term" value="F:4 iron, 4 sulfur cluster binding"/>
    <property type="evidence" value="ECO:0007669"/>
    <property type="project" value="UniProtKB-KW"/>
</dbReference>
<dbReference type="EMBL" id="BRXW01000187">
    <property type="protein sequence ID" value="GMI13193.1"/>
    <property type="molecule type" value="Genomic_DNA"/>
</dbReference>
<evidence type="ECO:0008006" key="12">
    <source>
        <dbReference type="Google" id="ProtNLM"/>
    </source>
</evidence>
<accession>A0A9W7FJJ8</accession>